<dbReference type="EMBL" id="CP014136">
    <property type="protein sequence ID" value="ATA21891.1"/>
    <property type="molecule type" value="Genomic_DNA"/>
</dbReference>
<dbReference type="AlphaFoldDB" id="A0A250B6Z6"/>
<organism evidence="3 4">
    <name type="scientific">Gibbsiella quercinecans</name>
    <dbReference type="NCBI Taxonomy" id="929813"/>
    <lineage>
        <taxon>Bacteria</taxon>
        <taxon>Pseudomonadati</taxon>
        <taxon>Pseudomonadota</taxon>
        <taxon>Gammaproteobacteria</taxon>
        <taxon>Enterobacterales</taxon>
        <taxon>Yersiniaceae</taxon>
        <taxon>Gibbsiella</taxon>
    </lineage>
</organism>
<dbReference type="GO" id="GO:0009244">
    <property type="term" value="P:lipopolysaccharide core region biosynthetic process"/>
    <property type="evidence" value="ECO:0007669"/>
    <property type="project" value="TreeGrafter"/>
</dbReference>
<keyword evidence="4" id="KW-1185">Reference proteome</keyword>
<dbReference type="GO" id="GO:0008713">
    <property type="term" value="F:ADP-heptose-lipopolysaccharide heptosyltransferase activity"/>
    <property type="evidence" value="ECO:0007669"/>
    <property type="project" value="TreeGrafter"/>
</dbReference>
<reference evidence="3 4" key="1">
    <citation type="submission" date="2016-01" db="EMBL/GenBank/DDBJ databases">
        <authorList>
            <person name="Oliw E.H."/>
        </authorList>
    </citation>
    <scope>NUCLEOTIDE SEQUENCE [LARGE SCALE GENOMIC DNA]</scope>
    <source>
        <strain evidence="3 4">FRB97</strain>
    </source>
</reference>
<evidence type="ECO:0000256" key="2">
    <source>
        <dbReference type="ARBA" id="ARBA00022679"/>
    </source>
</evidence>
<dbReference type="InterPro" id="IPR002201">
    <property type="entry name" value="Glyco_trans_9"/>
</dbReference>
<dbReference type="KEGG" id="gqu:AWC35_22545"/>
<dbReference type="Pfam" id="PF01075">
    <property type="entry name" value="Glyco_transf_9"/>
    <property type="match status" value="1"/>
</dbReference>
<protein>
    <recommendedName>
        <fullName evidence="5">Glycosyl transferase</fullName>
    </recommendedName>
</protein>
<evidence type="ECO:0000313" key="3">
    <source>
        <dbReference type="EMBL" id="ATA21891.1"/>
    </source>
</evidence>
<evidence type="ECO:0000313" key="4">
    <source>
        <dbReference type="Proteomes" id="UP000217182"/>
    </source>
</evidence>
<keyword evidence="2" id="KW-0808">Transferase</keyword>
<dbReference type="Proteomes" id="UP000217182">
    <property type="component" value="Chromosome"/>
</dbReference>
<gene>
    <name evidence="3" type="ORF">AWC35_22545</name>
</gene>
<dbReference type="SUPFAM" id="SSF53756">
    <property type="entry name" value="UDP-Glycosyltransferase/glycogen phosphorylase"/>
    <property type="match status" value="1"/>
</dbReference>
<dbReference type="PANTHER" id="PTHR30160">
    <property type="entry name" value="TETRAACYLDISACCHARIDE 4'-KINASE-RELATED"/>
    <property type="match status" value="1"/>
</dbReference>
<dbReference type="InterPro" id="IPR051199">
    <property type="entry name" value="LPS_LOS_Heptosyltrfase"/>
</dbReference>
<proteinExistence type="predicted"/>
<evidence type="ECO:0008006" key="5">
    <source>
        <dbReference type="Google" id="ProtNLM"/>
    </source>
</evidence>
<accession>A0A250B6Z6</accession>
<evidence type="ECO:0000256" key="1">
    <source>
        <dbReference type="ARBA" id="ARBA00022676"/>
    </source>
</evidence>
<keyword evidence="1" id="KW-0328">Glycosyltransferase</keyword>
<dbReference type="Gene3D" id="3.40.50.2000">
    <property type="entry name" value="Glycogen Phosphorylase B"/>
    <property type="match status" value="2"/>
</dbReference>
<sequence>MQFLKRFNRAKNTVLRRLKLHTLNTWLNITYRPPSWEPEKVKRVLLLRLDDKIGDMVVTTGTAKQLADNGYHVSVLTGNVCKSMLAFCDAVQQTYLYEKRMSLRSLRAQHFDVVIDFDDVVDYERLRLLFLLAPRHVIGFNKPNSTIYSPKLNWRNSEQHITERHRQVLALFNLPPAPFHYHLGRDPAAAALVAPLTLPADRRLIAINPFTGAEDKDFSREQVQCLIAHIRQHHQECRILLIGHSDKLQSLQIPTAEYVANSTINTAIEIVRNADLVISPDTSIVHIACAFNTPLLAVYNTRRLKDSGLVGYKIWAPNYSHATQIVTACPAIRDLSVTTLIQALDEKLTQLAH</sequence>
<name>A0A250B6Z6_9GAMM</name>
<dbReference type="RefSeq" id="WP_165907105.1">
    <property type="nucleotide sequence ID" value="NZ_CP014136.1"/>
</dbReference>
<dbReference type="GO" id="GO:0005829">
    <property type="term" value="C:cytosol"/>
    <property type="evidence" value="ECO:0007669"/>
    <property type="project" value="TreeGrafter"/>
</dbReference>